<dbReference type="AlphaFoldDB" id="A0A7S8IZA7"/>
<name>A0A7S8IZA7_9BACT</name>
<gene>
    <name evidence="1" type="ORF">Nkreftii_002711</name>
</gene>
<protein>
    <submittedName>
        <fullName evidence="1">Uncharacterized protein</fullName>
    </submittedName>
</protein>
<accession>A0A7S8IZA7</accession>
<organism evidence="1 2">
    <name type="scientific">Candidatus Nitrospira kreftii</name>
    <dbReference type="NCBI Taxonomy" id="2652173"/>
    <lineage>
        <taxon>Bacteria</taxon>
        <taxon>Pseudomonadati</taxon>
        <taxon>Nitrospirota</taxon>
        <taxon>Nitrospiria</taxon>
        <taxon>Nitrospirales</taxon>
        <taxon>Nitrospiraceae</taxon>
        <taxon>Nitrospira</taxon>
    </lineage>
</organism>
<sequence length="111" mass="12032">MQNSVAVLDDNHVQGSADAPQVWYARTPSEEAVFHGEDELGRTGWFLRLEVTGLFPRRCGPFASREEAVETLDRFLSDLVPGALCELGNELDAGQCVVEGVQPITATANEG</sequence>
<dbReference type="EMBL" id="CP047423">
    <property type="protein sequence ID" value="QPD04937.1"/>
    <property type="molecule type" value="Genomic_DNA"/>
</dbReference>
<evidence type="ECO:0000313" key="1">
    <source>
        <dbReference type="EMBL" id="QPD04937.1"/>
    </source>
</evidence>
<proteinExistence type="predicted"/>
<reference evidence="1 2" key="1">
    <citation type="journal article" date="2020" name="ISME J.">
        <title>Enrichment and physiological characterization of a novel comammox Nitrospira indicates ammonium inhibition of complete nitrification.</title>
        <authorList>
            <person name="Sakoula D."/>
            <person name="Koch H."/>
            <person name="Frank J."/>
            <person name="Jetten M.S.M."/>
            <person name="van Kessel M.A.H.J."/>
            <person name="Lucker S."/>
        </authorList>
    </citation>
    <scope>NUCLEOTIDE SEQUENCE [LARGE SCALE GENOMIC DNA]</scope>
    <source>
        <strain evidence="1">Comreactor17</strain>
    </source>
</reference>
<dbReference type="Proteomes" id="UP000593737">
    <property type="component" value="Chromosome"/>
</dbReference>
<dbReference type="KEGG" id="nkf:Nkreftii_002711"/>
<evidence type="ECO:0000313" key="2">
    <source>
        <dbReference type="Proteomes" id="UP000593737"/>
    </source>
</evidence>